<organism evidence="2 3">
    <name type="scientific">Methylohalomonas lacus</name>
    <dbReference type="NCBI Taxonomy" id="398773"/>
    <lineage>
        <taxon>Bacteria</taxon>
        <taxon>Pseudomonadati</taxon>
        <taxon>Pseudomonadota</taxon>
        <taxon>Gammaproteobacteria</taxon>
        <taxon>Methylohalomonadales</taxon>
        <taxon>Methylohalomonadaceae</taxon>
        <taxon>Methylohalomonas</taxon>
    </lineage>
</organism>
<dbReference type="InterPro" id="IPR053164">
    <property type="entry name" value="IS1016-like_transposase"/>
</dbReference>
<evidence type="ECO:0000313" key="3">
    <source>
        <dbReference type="Proteomes" id="UP001204445"/>
    </source>
</evidence>
<accession>A0AAE3HIY4</accession>
<dbReference type="PANTHER" id="PTHR47163">
    <property type="entry name" value="DDE_TNP_IS1595 DOMAIN-CONTAINING PROTEIN"/>
    <property type="match status" value="1"/>
</dbReference>
<dbReference type="Pfam" id="PF12762">
    <property type="entry name" value="DDE_Tnp_IS1595"/>
    <property type="match status" value="1"/>
</dbReference>
<sequence>MKKCPQCFYTRSWKLADGRHKCRQCGHRYRVRTVWQASRLPERTKQLLLERFVLGVPVYRQRFLADASLAAVERFYRLARACCAYEELLREPFEGHLECDETTFGGRKKGKRGWGTAGKIIVFGVLKRNGTVQVFPISRRSGQKVLRFIQAHTRPGSLYYTDDWQAYVALAVRGDYITVHKQDGVPKGRDHINGIEGFWSYAKHWLYPYRGVPRKFFHLYLGEVCYRFNHRHENLKPPVLSLMKHLNYNDIRPLLVRIR</sequence>
<protein>
    <submittedName>
        <fullName evidence="2">Transposase</fullName>
    </submittedName>
</protein>
<dbReference type="InterPro" id="IPR024445">
    <property type="entry name" value="Tnp_ISXO2-like"/>
</dbReference>
<dbReference type="RefSeq" id="WP_259054733.1">
    <property type="nucleotide sequence ID" value="NZ_JANUCT010000006.1"/>
</dbReference>
<dbReference type="SMART" id="SM01126">
    <property type="entry name" value="DDE_Tnp_IS1595"/>
    <property type="match status" value="1"/>
</dbReference>
<feature type="domain" description="ISXO2-like transposase" evidence="1">
    <location>
        <begin position="92"/>
        <end position="229"/>
    </location>
</feature>
<evidence type="ECO:0000313" key="2">
    <source>
        <dbReference type="EMBL" id="MCS3903120.1"/>
    </source>
</evidence>
<proteinExistence type="predicted"/>
<dbReference type="EMBL" id="JANUCT010000006">
    <property type="protein sequence ID" value="MCS3903120.1"/>
    <property type="molecule type" value="Genomic_DNA"/>
</dbReference>
<keyword evidence="3" id="KW-1185">Reference proteome</keyword>
<reference evidence="2" key="1">
    <citation type="submission" date="2022-08" db="EMBL/GenBank/DDBJ databases">
        <title>Genomic Encyclopedia of Type Strains, Phase III (KMG-III): the genomes of soil and plant-associated and newly described type strains.</title>
        <authorList>
            <person name="Whitman W."/>
        </authorList>
    </citation>
    <scope>NUCLEOTIDE SEQUENCE</scope>
    <source>
        <strain evidence="2">HMT 1</strain>
    </source>
</reference>
<dbReference type="PANTHER" id="PTHR47163:SF2">
    <property type="entry name" value="SI:DKEY-17M8.2"/>
    <property type="match status" value="1"/>
</dbReference>
<dbReference type="Proteomes" id="UP001204445">
    <property type="component" value="Unassembled WGS sequence"/>
</dbReference>
<dbReference type="AlphaFoldDB" id="A0AAE3HIY4"/>
<gene>
    <name evidence="2" type="ORF">J2T55_001137</name>
</gene>
<dbReference type="NCBIfam" id="NF033547">
    <property type="entry name" value="transpos_IS1595"/>
    <property type="match status" value="1"/>
</dbReference>
<comment type="caution">
    <text evidence="2">The sequence shown here is derived from an EMBL/GenBank/DDBJ whole genome shotgun (WGS) entry which is preliminary data.</text>
</comment>
<evidence type="ECO:0000259" key="1">
    <source>
        <dbReference type="SMART" id="SM01126"/>
    </source>
</evidence>
<name>A0AAE3HIY4_9GAMM</name>